<keyword evidence="1" id="KW-0547">Nucleotide-binding</keyword>
<dbReference type="InterPro" id="IPR045076">
    <property type="entry name" value="MutS"/>
</dbReference>
<dbReference type="STRING" id="1120990.SAMN03080614_101631"/>
<reference evidence="6" key="1">
    <citation type="submission" date="2016-10" db="EMBL/GenBank/DDBJ databases">
        <authorList>
            <person name="Varghese N."/>
            <person name="Submissions S."/>
        </authorList>
    </citation>
    <scope>NUCLEOTIDE SEQUENCE [LARGE SCALE GENOMIC DNA]</scope>
    <source>
        <strain evidence="6">DSM 13577</strain>
    </source>
</reference>
<dbReference type="PANTHER" id="PTHR11361:SF34">
    <property type="entry name" value="DNA MISMATCH REPAIR PROTEIN MSH1, MITOCHONDRIAL"/>
    <property type="match status" value="1"/>
</dbReference>
<dbReference type="GO" id="GO:0005524">
    <property type="term" value="F:ATP binding"/>
    <property type="evidence" value="ECO:0007669"/>
    <property type="project" value="UniProtKB-KW"/>
</dbReference>
<dbReference type="InterPro" id="IPR027417">
    <property type="entry name" value="P-loop_NTPase"/>
</dbReference>
<name>A0A1I0A2B4_9FIRM</name>
<dbReference type="GO" id="GO:0005829">
    <property type="term" value="C:cytosol"/>
    <property type="evidence" value="ECO:0007669"/>
    <property type="project" value="TreeGrafter"/>
</dbReference>
<dbReference type="Gene3D" id="3.40.50.300">
    <property type="entry name" value="P-loop containing nucleotide triphosphate hydrolases"/>
    <property type="match status" value="1"/>
</dbReference>
<evidence type="ECO:0000313" key="6">
    <source>
        <dbReference type="Proteomes" id="UP000243819"/>
    </source>
</evidence>
<dbReference type="GO" id="GO:0140664">
    <property type="term" value="F:ATP-dependent DNA damage sensor activity"/>
    <property type="evidence" value="ECO:0007669"/>
    <property type="project" value="InterPro"/>
</dbReference>
<evidence type="ECO:0000313" key="5">
    <source>
        <dbReference type="EMBL" id="SES88281.1"/>
    </source>
</evidence>
<keyword evidence="6" id="KW-1185">Reference proteome</keyword>
<keyword evidence="3" id="KW-0238">DNA-binding</keyword>
<evidence type="ECO:0000256" key="1">
    <source>
        <dbReference type="ARBA" id="ARBA00022741"/>
    </source>
</evidence>
<dbReference type="PANTHER" id="PTHR11361">
    <property type="entry name" value="DNA MISMATCH REPAIR PROTEIN MUTS FAMILY MEMBER"/>
    <property type="match status" value="1"/>
</dbReference>
<evidence type="ECO:0000259" key="4">
    <source>
        <dbReference type="SMART" id="SM00534"/>
    </source>
</evidence>
<keyword evidence="2" id="KW-0067">ATP-binding</keyword>
<feature type="domain" description="DNA mismatch repair proteins mutS family" evidence="4">
    <location>
        <begin position="336"/>
        <end position="516"/>
    </location>
</feature>
<proteinExistence type="predicted"/>
<sequence>MFSLFYSILFKTKNEYERERFRNVPECFKDLNLHKIFEVILKDKEEFELEGLFYTPLQDEETIIYRQEIMADLEDDDFRKVITSFSKTIYKLNKIMEKIDRQLISIKSYENNYLTCGRMLDCADVYCREIYNLLEILKGKKFYSQGLNAFKEYIGEYIKSDKFQELKNHVLQLRKDLSSVEYCMFIKGGTIRIRKYQGEIDYSKKILDCFEKFRQGKVKDYRKKLDEEPVAAHVENGVLNILADLYKDIFADLRSFCEKHRKFLDHTIIRFAVDIQFYLSWLEYVQRLKKVGLPFHYPKFSKGNDAIFVRDTFDLALAYLIGEKTITNDFILNPQERVIVVTGPNQGGKTTFARAIGQIHYLASLGLSVPGREGRLPISDQILTHFNREEDLSTLQGKLQDDLVRLKDILKKATERSIIIINEIFASTTLSDAIILGRNMLKDISVLGSFAVIVTFIEELATNNYEIVSMVGVVDKNDPTQRTYKFVRKPPDGLAYALHIAKKYNLTYEDICRRLKNES</sequence>
<evidence type="ECO:0000256" key="2">
    <source>
        <dbReference type="ARBA" id="ARBA00022840"/>
    </source>
</evidence>
<organism evidence="5 6">
    <name type="scientific">Anaerobranca gottschalkii DSM 13577</name>
    <dbReference type="NCBI Taxonomy" id="1120990"/>
    <lineage>
        <taxon>Bacteria</taxon>
        <taxon>Bacillati</taxon>
        <taxon>Bacillota</taxon>
        <taxon>Clostridia</taxon>
        <taxon>Eubacteriales</taxon>
        <taxon>Proteinivoracaceae</taxon>
        <taxon>Anaerobranca</taxon>
    </lineage>
</organism>
<accession>A0A1I0A2B4</accession>
<dbReference type="EMBL" id="FOIF01000016">
    <property type="protein sequence ID" value="SES88281.1"/>
    <property type="molecule type" value="Genomic_DNA"/>
</dbReference>
<dbReference type="Pfam" id="PF00488">
    <property type="entry name" value="MutS_V"/>
    <property type="match status" value="1"/>
</dbReference>
<dbReference type="AlphaFoldDB" id="A0A1I0A2B4"/>
<dbReference type="SUPFAM" id="SSF52540">
    <property type="entry name" value="P-loop containing nucleoside triphosphate hydrolases"/>
    <property type="match status" value="1"/>
</dbReference>
<dbReference type="GO" id="GO:0030983">
    <property type="term" value="F:mismatched DNA binding"/>
    <property type="evidence" value="ECO:0007669"/>
    <property type="project" value="InterPro"/>
</dbReference>
<evidence type="ECO:0000256" key="3">
    <source>
        <dbReference type="ARBA" id="ARBA00023125"/>
    </source>
</evidence>
<dbReference type="Proteomes" id="UP000243819">
    <property type="component" value="Unassembled WGS sequence"/>
</dbReference>
<dbReference type="GO" id="GO:0006298">
    <property type="term" value="P:mismatch repair"/>
    <property type="evidence" value="ECO:0007669"/>
    <property type="project" value="InterPro"/>
</dbReference>
<protein>
    <submittedName>
        <fullName evidence="5">MutS domain V</fullName>
    </submittedName>
</protein>
<dbReference type="SMART" id="SM00534">
    <property type="entry name" value="MUTSac"/>
    <property type="match status" value="1"/>
</dbReference>
<gene>
    <name evidence="5" type="ORF">SAMN03080614_101631</name>
</gene>
<dbReference type="InterPro" id="IPR000432">
    <property type="entry name" value="DNA_mismatch_repair_MutS_C"/>
</dbReference>